<evidence type="ECO:0000256" key="1">
    <source>
        <dbReference type="PROSITE-ProRule" id="PRU00042"/>
    </source>
</evidence>
<feature type="domain" description="C2H2-type" evidence="2">
    <location>
        <begin position="45"/>
        <end position="74"/>
    </location>
</feature>
<dbReference type="PaxDb" id="67767-A0A0J7JXT6"/>
<evidence type="ECO:0000259" key="2">
    <source>
        <dbReference type="PROSITE" id="PS50157"/>
    </source>
</evidence>
<name>A0A0J7JXT6_LASNI</name>
<keyword evidence="1" id="KW-0479">Metal-binding</keyword>
<evidence type="ECO:0000313" key="4">
    <source>
        <dbReference type="Proteomes" id="UP000036403"/>
    </source>
</evidence>
<organism evidence="3 4">
    <name type="scientific">Lasius niger</name>
    <name type="common">Black garden ant</name>
    <dbReference type="NCBI Taxonomy" id="67767"/>
    <lineage>
        <taxon>Eukaryota</taxon>
        <taxon>Metazoa</taxon>
        <taxon>Ecdysozoa</taxon>
        <taxon>Arthropoda</taxon>
        <taxon>Hexapoda</taxon>
        <taxon>Insecta</taxon>
        <taxon>Pterygota</taxon>
        <taxon>Neoptera</taxon>
        <taxon>Endopterygota</taxon>
        <taxon>Hymenoptera</taxon>
        <taxon>Apocrita</taxon>
        <taxon>Aculeata</taxon>
        <taxon>Formicoidea</taxon>
        <taxon>Formicidae</taxon>
        <taxon>Formicinae</taxon>
        <taxon>Lasius</taxon>
        <taxon>Lasius</taxon>
    </lineage>
</organism>
<dbReference type="AlphaFoldDB" id="A0A0J7JXT6"/>
<dbReference type="SMART" id="SM00355">
    <property type="entry name" value="ZnF_C2H2"/>
    <property type="match status" value="2"/>
</dbReference>
<sequence>MLTCVGPKTAPKLTGHPLFVLLLPDVNGSFKAFNRSVPDDNEIRFLCPNHNCGRTFNWKSSLTRHLKYECGLIPRFKCPYCVYCCKVKADVKKHIMRRHKDFAIYVVDIFENSFSTLGMEMDEQHS</sequence>
<keyword evidence="4" id="KW-1185">Reference proteome</keyword>
<gene>
    <name evidence="3" type="ORF">RF55_21643</name>
</gene>
<keyword evidence="1" id="KW-0862">Zinc</keyword>
<proteinExistence type="predicted"/>
<protein>
    <submittedName>
        <fullName evidence="3">Longitudinals lacking isoforms a b d l</fullName>
    </submittedName>
</protein>
<accession>A0A0J7JXT6</accession>
<dbReference type="OrthoDB" id="7545886at2759"/>
<dbReference type="STRING" id="67767.A0A0J7JXT6"/>
<dbReference type="Proteomes" id="UP000036403">
    <property type="component" value="Unassembled WGS sequence"/>
</dbReference>
<dbReference type="PROSITE" id="PS50157">
    <property type="entry name" value="ZINC_FINGER_C2H2_2"/>
    <property type="match status" value="1"/>
</dbReference>
<dbReference type="Gene3D" id="3.30.160.60">
    <property type="entry name" value="Classic Zinc Finger"/>
    <property type="match status" value="1"/>
</dbReference>
<dbReference type="GO" id="GO:0008270">
    <property type="term" value="F:zinc ion binding"/>
    <property type="evidence" value="ECO:0007669"/>
    <property type="project" value="UniProtKB-KW"/>
</dbReference>
<dbReference type="InterPro" id="IPR013087">
    <property type="entry name" value="Znf_C2H2_type"/>
</dbReference>
<keyword evidence="1" id="KW-0863">Zinc-finger</keyword>
<comment type="caution">
    <text evidence="3">The sequence shown here is derived from an EMBL/GenBank/DDBJ whole genome shotgun (WGS) entry which is preliminary data.</text>
</comment>
<dbReference type="InterPro" id="IPR036236">
    <property type="entry name" value="Znf_C2H2_sf"/>
</dbReference>
<dbReference type="EMBL" id="LBMM01022618">
    <property type="protein sequence ID" value="KMQ82859.1"/>
    <property type="molecule type" value="Genomic_DNA"/>
</dbReference>
<reference evidence="3 4" key="1">
    <citation type="submission" date="2015-04" db="EMBL/GenBank/DDBJ databases">
        <title>Lasius niger genome sequencing.</title>
        <authorList>
            <person name="Konorov E.A."/>
            <person name="Nikitin M.A."/>
            <person name="Kirill M.V."/>
            <person name="Chang P."/>
        </authorList>
    </citation>
    <scope>NUCLEOTIDE SEQUENCE [LARGE SCALE GENOMIC DNA]</scope>
    <source>
        <tissue evidence="3">Whole</tissue>
    </source>
</reference>
<evidence type="ECO:0000313" key="3">
    <source>
        <dbReference type="EMBL" id="KMQ82859.1"/>
    </source>
</evidence>
<dbReference type="SUPFAM" id="SSF57667">
    <property type="entry name" value="beta-beta-alpha zinc fingers"/>
    <property type="match status" value="1"/>
</dbReference>